<protein>
    <submittedName>
        <fullName evidence="1">Uncharacterized protein</fullName>
    </submittedName>
</protein>
<keyword evidence="2" id="KW-1185">Reference proteome</keyword>
<gene>
    <name evidence="1" type="ORF">RRG08_014512</name>
</gene>
<dbReference type="AlphaFoldDB" id="A0AAE1E567"/>
<reference evidence="1" key="1">
    <citation type="journal article" date="2023" name="G3 (Bethesda)">
        <title>A reference genome for the long-term kleptoplast-retaining sea slug Elysia crispata morphotype clarki.</title>
        <authorList>
            <person name="Eastman K.E."/>
            <person name="Pendleton A.L."/>
            <person name="Shaikh M.A."/>
            <person name="Suttiyut T."/>
            <person name="Ogas R."/>
            <person name="Tomko P."/>
            <person name="Gavelis G."/>
            <person name="Widhalm J.R."/>
            <person name="Wisecaver J.H."/>
        </authorList>
    </citation>
    <scope>NUCLEOTIDE SEQUENCE</scope>
    <source>
        <strain evidence="1">ECLA1</strain>
    </source>
</reference>
<name>A0AAE1E567_9GAST</name>
<evidence type="ECO:0000313" key="2">
    <source>
        <dbReference type="Proteomes" id="UP001283361"/>
    </source>
</evidence>
<organism evidence="1 2">
    <name type="scientific">Elysia crispata</name>
    <name type="common">lettuce slug</name>
    <dbReference type="NCBI Taxonomy" id="231223"/>
    <lineage>
        <taxon>Eukaryota</taxon>
        <taxon>Metazoa</taxon>
        <taxon>Spiralia</taxon>
        <taxon>Lophotrochozoa</taxon>
        <taxon>Mollusca</taxon>
        <taxon>Gastropoda</taxon>
        <taxon>Heterobranchia</taxon>
        <taxon>Euthyneura</taxon>
        <taxon>Panpulmonata</taxon>
        <taxon>Sacoglossa</taxon>
        <taxon>Placobranchoidea</taxon>
        <taxon>Plakobranchidae</taxon>
        <taxon>Elysia</taxon>
    </lineage>
</organism>
<sequence length="90" mass="10365">MRNLVAFHKQSAVDYRFTTVRQTVRGEGNEGWNCWMMKQQGRAQLKTLLRTAIDGLIFFPHKFFISGRAAHCLLTLVTSRHVLDVQLTVC</sequence>
<proteinExistence type="predicted"/>
<dbReference type="Proteomes" id="UP001283361">
    <property type="component" value="Unassembled WGS sequence"/>
</dbReference>
<evidence type="ECO:0000313" key="1">
    <source>
        <dbReference type="EMBL" id="KAK3794819.1"/>
    </source>
</evidence>
<dbReference type="EMBL" id="JAWDGP010001091">
    <property type="protein sequence ID" value="KAK3794819.1"/>
    <property type="molecule type" value="Genomic_DNA"/>
</dbReference>
<comment type="caution">
    <text evidence="1">The sequence shown here is derived from an EMBL/GenBank/DDBJ whole genome shotgun (WGS) entry which is preliminary data.</text>
</comment>
<accession>A0AAE1E567</accession>